<evidence type="ECO:0000256" key="6">
    <source>
        <dbReference type="ARBA" id="ARBA00060793"/>
    </source>
</evidence>
<evidence type="ECO:0000256" key="4">
    <source>
        <dbReference type="ARBA" id="ARBA00022679"/>
    </source>
</evidence>
<evidence type="ECO:0000256" key="2">
    <source>
        <dbReference type="ARBA" id="ARBA00022630"/>
    </source>
</evidence>
<dbReference type="PANTHER" id="PTHR43374:SF1">
    <property type="entry name" value="FLAVIN PRENYLTRANSFERASE PAD1, MITOCHONDRIAL"/>
    <property type="match status" value="1"/>
</dbReference>
<feature type="binding site" evidence="7">
    <location>
        <position position="189"/>
    </location>
    <ligand>
        <name>dimethylallyl phosphate</name>
        <dbReference type="ChEBI" id="CHEBI:88052"/>
    </ligand>
</feature>
<comment type="caution">
    <text evidence="7">Lacks conserved residue(s) required for the propagation of feature annotation.</text>
</comment>
<keyword evidence="1 7" id="KW-0637">Prenyltransferase</keyword>
<keyword evidence="2 7" id="KW-0285">Flavoprotein</keyword>
<sequence length="206" mass="21939">MQSDAPHGGPVAVALTGASGAQYGLRLIECLVAAGQPLYVMISKAAHRVIAIETELDLPAQPERLAAALSERFGAEAGQIRCFGREDWLAPVASGSGDWRALVVCPCSTGTLSAIACGASDNLIERAADVALKERRPLIVVPREMPLSQIHLENMLTLTRMGAVVMPAAPGFYHRPQSVADMVDFVVARMLAQLGLPQRLMPSWGE</sequence>
<comment type="function">
    <text evidence="7">Flavin prenyltransferase that catalyzes the synthesis of the prenylated FMN cofactor (prenyl-FMN) for 4-hydroxy-3-polyprenylbenzoic acid decarboxylase UbiD. The prenyltransferase is metal-independent and links a dimethylallyl moiety from dimethylallyl monophosphate (DMAP) to the flavin N5 and C6 atoms of FMN.</text>
</comment>
<dbReference type="Gene3D" id="3.40.50.1950">
    <property type="entry name" value="Flavin prenyltransferase-like"/>
    <property type="match status" value="1"/>
</dbReference>
<comment type="similarity">
    <text evidence="6 7">Belongs to the UbiX/PAD1 family.</text>
</comment>
<organism evidence="9">
    <name type="scientific">Salinicola endophyticus</name>
    <dbReference type="NCBI Taxonomy" id="1949083"/>
    <lineage>
        <taxon>Bacteria</taxon>
        <taxon>Pseudomonadati</taxon>
        <taxon>Pseudomonadota</taxon>
        <taxon>Gammaproteobacteria</taxon>
        <taxon>Oceanospirillales</taxon>
        <taxon>Halomonadaceae</taxon>
        <taxon>Salinicola</taxon>
    </lineage>
</organism>
<evidence type="ECO:0000256" key="1">
    <source>
        <dbReference type="ARBA" id="ARBA00022602"/>
    </source>
</evidence>
<feature type="binding site" evidence="7">
    <location>
        <begin position="108"/>
        <end position="111"/>
    </location>
    <ligand>
        <name>FMN</name>
        <dbReference type="ChEBI" id="CHEBI:58210"/>
    </ligand>
</feature>
<evidence type="ECO:0000259" key="8">
    <source>
        <dbReference type="Pfam" id="PF02441"/>
    </source>
</evidence>
<dbReference type="InterPro" id="IPR004507">
    <property type="entry name" value="UbiX-like"/>
</dbReference>
<evidence type="ECO:0000256" key="5">
    <source>
        <dbReference type="ARBA" id="ARBA00050612"/>
    </source>
</evidence>
<dbReference type="EC" id="2.5.1.129" evidence="7"/>
<dbReference type="NCBIfam" id="NF004685">
    <property type="entry name" value="PRK06029.1"/>
    <property type="match status" value="1"/>
</dbReference>
<gene>
    <name evidence="7" type="primary">ubiX</name>
    <name evidence="9" type="ORF">ABV408_08540</name>
</gene>
<reference evidence="9" key="1">
    <citation type="submission" date="2024-06" db="EMBL/GenBank/DDBJ databases">
        <title>Complete genome of Salinicola endophyticus HNIBRBA4755.</title>
        <authorList>
            <person name="Shin S.Y."/>
            <person name="Kang H."/>
            <person name="Song J."/>
        </authorList>
    </citation>
    <scope>NUCLEOTIDE SEQUENCE</scope>
    <source>
        <strain evidence="9">HNIBRBA4755</strain>
    </source>
</reference>
<feature type="binding site" evidence="7">
    <location>
        <position position="143"/>
    </location>
    <ligand>
        <name>FMN</name>
        <dbReference type="ChEBI" id="CHEBI:58210"/>
    </ligand>
</feature>
<dbReference type="PANTHER" id="PTHR43374">
    <property type="entry name" value="FLAVIN PRENYLTRANSFERASE"/>
    <property type="match status" value="1"/>
</dbReference>
<dbReference type="NCBIfam" id="TIGR00421">
    <property type="entry name" value="ubiX_pad"/>
    <property type="match status" value="1"/>
</dbReference>
<protein>
    <recommendedName>
        <fullName evidence="7">Flavin prenyltransferase UbiX</fullName>
        <ecNumber evidence="7">2.5.1.129</ecNumber>
    </recommendedName>
</protein>
<name>A0AB74UIV1_9GAMM</name>
<feature type="binding site" evidence="7">
    <location>
        <position position="43"/>
    </location>
    <ligand>
        <name>FMN</name>
        <dbReference type="ChEBI" id="CHEBI:58210"/>
    </ligand>
</feature>
<dbReference type="RefSeq" id="WP_353981976.1">
    <property type="nucleotide sequence ID" value="NZ_CP159578.1"/>
</dbReference>
<dbReference type="InterPro" id="IPR036551">
    <property type="entry name" value="Flavin_trans-like"/>
</dbReference>
<dbReference type="AlphaFoldDB" id="A0AB74UIV1"/>
<evidence type="ECO:0000256" key="3">
    <source>
        <dbReference type="ARBA" id="ARBA00022643"/>
    </source>
</evidence>
<dbReference type="InterPro" id="IPR003382">
    <property type="entry name" value="Flavoprotein"/>
</dbReference>
<dbReference type="FunFam" id="3.40.50.1950:FF:000001">
    <property type="entry name" value="Flavin prenyltransferase UbiX"/>
    <property type="match status" value="1"/>
</dbReference>
<proteinExistence type="inferred from homology"/>
<evidence type="ECO:0000256" key="7">
    <source>
        <dbReference type="HAMAP-Rule" id="MF_01984"/>
    </source>
</evidence>
<evidence type="ECO:0000313" key="9">
    <source>
        <dbReference type="EMBL" id="XCJ81212.1"/>
    </source>
</evidence>
<keyword evidence="4 7" id="KW-0808">Transferase</keyword>
<comment type="catalytic activity">
    <reaction evidence="5 7">
        <text>dimethylallyl phosphate + FMNH2 = prenylated FMNH2 + phosphate</text>
        <dbReference type="Rhea" id="RHEA:37743"/>
        <dbReference type="ChEBI" id="CHEBI:43474"/>
        <dbReference type="ChEBI" id="CHEBI:57618"/>
        <dbReference type="ChEBI" id="CHEBI:87467"/>
        <dbReference type="ChEBI" id="CHEBI:88052"/>
        <dbReference type="EC" id="2.5.1.129"/>
    </reaction>
</comment>
<dbReference type="EMBL" id="CP159578">
    <property type="protein sequence ID" value="XCJ81212.1"/>
    <property type="molecule type" value="Genomic_DNA"/>
</dbReference>
<feature type="binding site" evidence="7">
    <location>
        <position position="173"/>
    </location>
    <ligand>
        <name>dimethylallyl phosphate</name>
        <dbReference type="ChEBI" id="CHEBI:88052"/>
    </ligand>
</feature>
<dbReference type="SUPFAM" id="SSF52507">
    <property type="entry name" value="Homo-oligomeric flavin-containing Cys decarboxylases, HFCD"/>
    <property type="match status" value="1"/>
</dbReference>
<dbReference type="HAMAP" id="MF_01984">
    <property type="entry name" value="ubiX_pad"/>
    <property type="match status" value="1"/>
</dbReference>
<feature type="domain" description="Flavoprotein" evidence="8">
    <location>
        <begin position="11"/>
        <end position="193"/>
    </location>
</feature>
<dbReference type="GO" id="GO:0016831">
    <property type="term" value="F:carboxy-lyase activity"/>
    <property type="evidence" value="ECO:0007669"/>
    <property type="project" value="TreeGrafter"/>
</dbReference>
<dbReference type="GO" id="GO:0106141">
    <property type="term" value="F:flavin prenyltransferase activity"/>
    <property type="evidence" value="ECO:0007669"/>
    <property type="project" value="UniProtKB-EC"/>
</dbReference>
<keyword evidence="3 7" id="KW-0288">FMN</keyword>
<feature type="binding site" evidence="7">
    <location>
        <begin position="17"/>
        <end position="19"/>
    </location>
    <ligand>
        <name>FMN</name>
        <dbReference type="ChEBI" id="CHEBI:58210"/>
    </ligand>
</feature>
<dbReference type="Pfam" id="PF02441">
    <property type="entry name" value="Flavoprotein"/>
    <property type="match status" value="1"/>
</dbReference>
<accession>A0AB74UIV1</accession>